<dbReference type="SUPFAM" id="SSF51905">
    <property type="entry name" value="FAD/NAD(P)-binding domain"/>
    <property type="match status" value="1"/>
</dbReference>
<dbReference type="EMBL" id="UHIA01000004">
    <property type="protein sequence ID" value="SUO96618.1"/>
    <property type="molecule type" value="Genomic_DNA"/>
</dbReference>
<dbReference type="OrthoDB" id="9773233at2"/>
<evidence type="ECO:0000256" key="2">
    <source>
        <dbReference type="ARBA" id="ARBA00022630"/>
    </source>
</evidence>
<dbReference type="PRINTS" id="PR00411">
    <property type="entry name" value="PNDRDTASEI"/>
</dbReference>
<dbReference type="Gene3D" id="1.10.8.260">
    <property type="entry name" value="HI0933 insert domain-like"/>
    <property type="match status" value="1"/>
</dbReference>
<feature type="domain" description="RsdA/BaiN/AoA(So)-like Rossmann fold-like" evidence="4">
    <location>
        <begin position="10"/>
        <end position="390"/>
    </location>
</feature>
<dbReference type="SUPFAM" id="SSF160996">
    <property type="entry name" value="HI0933 insert domain-like"/>
    <property type="match status" value="1"/>
</dbReference>
<dbReference type="InterPro" id="IPR055178">
    <property type="entry name" value="RsdA/BaiN/AoA(So)-like_dom"/>
</dbReference>
<dbReference type="Pfam" id="PF22780">
    <property type="entry name" value="HI0933_like_1st"/>
    <property type="match status" value="1"/>
</dbReference>
<dbReference type="RefSeq" id="WP_115218334.1">
    <property type="nucleotide sequence ID" value="NZ_UHIA01000004.1"/>
</dbReference>
<evidence type="ECO:0000259" key="5">
    <source>
        <dbReference type="Pfam" id="PF22780"/>
    </source>
</evidence>
<dbReference type="PANTHER" id="PTHR42887:SF2">
    <property type="entry name" value="OS12G0638800 PROTEIN"/>
    <property type="match status" value="1"/>
</dbReference>
<evidence type="ECO:0000259" key="4">
    <source>
        <dbReference type="Pfam" id="PF03486"/>
    </source>
</evidence>
<dbReference type="InterPro" id="IPR023166">
    <property type="entry name" value="BaiN-like_dom_sf"/>
</dbReference>
<comment type="cofactor">
    <cofactor evidence="1">
        <name>FAD</name>
        <dbReference type="ChEBI" id="CHEBI:57692"/>
    </cofactor>
</comment>
<dbReference type="Gene3D" id="2.40.30.10">
    <property type="entry name" value="Translation factors"/>
    <property type="match status" value="1"/>
</dbReference>
<protein>
    <submittedName>
        <fullName evidence="6">3-ketosteroid-delta-1-dehydrogenase</fullName>
    </submittedName>
</protein>
<accession>A0A380MWE6</accession>
<evidence type="ECO:0000313" key="6">
    <source>
        <dbReference type="EMBL" id="SUO96618.1"/>
    </source>
</evidence>
<dbReference type="Gene3D" id="3.50.50.60">
    <property type="entry name" value="FAD/NAD(P)-binding domain"/>
    <property type="match status" value="1"/>
</dbReference>
<evidence type="ECO:0000256" key="1">
    <source>
        <dbReference type="ARBA" id="ARBA00001974"/>
    </source>
</evidence>
<evidence type="ECO:0000256" key="3">
    <source>
        <dbReference type="ARBA" id="ARBA00022827"/>
    </source>
</evidence>
<dbReference type="InterPro" id="IPR057661">
    <property type="entry name" value="RsdA/BaiN/AoA(So)_Rossmann"/>
</dbReference>
<sequence>MRALSGVNVDALIIGGGAAGTYCAIHAAARGLRVAILEKNLDIGAKIRVSGGGRCNMTNRDIAPHAYLSHNPNFCRSALARHSQWDFLAWCEAAGLDYEEKTLGQLFCRQKSRGLIAALQKALDAAQIPVYTDTCVDSIRRDGQGFCLHTSQGVFRAPQIVLACGGPSFAKLGASDHALGFAKSLGIANFPFRPALVPFTLAEAMPQLAGLSCRVSLHTAQSATFTEQLLFTHRGLSGPAILQVSSYWQKGETVHLNFLPDCPADALAQAKAQHSPQSLTQWLKQHLPNALAQHLAAPYPQRPISELADKQIQAISQSLQDYRLIPSGTEGMKKAEVSTGGIDTRALDPRTMAVKSQPGMFVIGEALDVTGWLGGYNFQWAWSSAWCCAQALNKHL</sequence>
<keyword evidence="2" id="KW-0285">Flavoprotein</keyword>
<dbReference type="Pfam" id="PF03486">
    <property type="entry name" value="HI0933_like"/>
    <property type="match status" value="1"/>
</dbReference>
<dbReference type="InterPro" id="IPR004792">
    <property type="entry name" value="BaiN-like"/>
</dbReference>
<feature type="domain" description="RsdA/BaiN/AoA(So)-like insert" evidence="5">
    <location>
        <begin position="193"/>
        <end position="337"/>
    </location>
</feature>
<dbReference type="NCBIfam" id="TIGR00275">
    <property type="entry name" value="aminoacetone oxidase family FAD-binding enzyme"/>
    <property type="match status" value="1"/>
</dbReference>
<evidence type="ECO:0000313" key="7">
    <source>
        <dbReference type="Proteomes" id="UP000254575"/>
    </source>
</evidence>
<dbReference type="PANTHER" id="PTHR42887">
    <property type="entry name" value="OS12G0638800 PROTEIN"/>
    <property type="match status" value="1"/>
</dbReference>
<keyword evidence="7" id="KW-1185">Reference proteome</keyword>
<reference evidence="6 7" key="1">
    <citation type="submission" date="2018-06" db="EMBL/GenBank/DDBJ databases">
        <authorList>
            <consortium name="Pathogen Informatics"/>
            <person name="Doyle S."/>
        </authorList>
    </citation>
    <scope>NUCLEOTIDE SEQUENCE [LARGE SCALE GENOMIC DNA]</scope>
    <source>
        <strain evidence="6 7">NCTC10717</strain>
    </source>
</reference>
<dbReference type="Proteomes" id="UP000254575">
    <property type="component" value="Unassembled WGS sequence"/>
</dbReference>
<dbReference type="AlphaFoldDB" id="A0A380MWE6"/>
<keyword evidence="3" id="KW-0274">FAD</keyword>
<proteinExistence type="predicted"/>
<dbReference type="InterPro" id="IPR036188">
    <property type="entry name" value="FAD/NAD-bd_sf"/>
</dbReference>
<name>A0A380MWE6_9GAMM</name>
<organism evidence="6 7">
    <name type="scientific">Suttonella indologenes</name>
    <dbReference type="NCBI Taxonomy" id="13276"/>
    <lineage>
        <taxon>Bacteria</taxon>
        <taxon>Pseudomonadati</taxon>
        <taxon>Pseudomonadota</taxon>
        <taxon>Gammaproteobacteria</taxon>
        <taxon>Cardiobacteriales</taxon>
        <taxon>Cardiobacteriaceae</taxon>
        <taxon>Suttonella</taxon>
    </lineage>
</organism>
<gene>
    <name evidence="6" type="ORF">NCTC10717_01078</name>
</gene>